<dbReference type="AlphaFoldDB" id="A0A9W9M0U7"/>
<dbReference type="EMBL" id="JAPQKP010000006">
    <property type="protein sequence ID" value="KAJ5185381.1"/>
    <property type="molecule type" value="Genomic_DNA"/>
</dbReference>
<keyword evidence="4" id="KW-1185">Reference proteome</keyword>
<feature type="domain" description="Phenol hydroxylase-like C-terminal dimerisation" evidence="2">
    <location>
        <begin position="1"/>
        <end position="78"/>
    </location>
</feature>
<dbReference type="InterPro" id="IPR038220">
    <property type="entry name" value="PHOX_C_sf"/>
</dbReference>
<dbReference type="Pfam" id="PF07976">
    <property type="entry name" value="Phe_hydrox_dim"/>
    <property type="match status" value="1"/>
</dbReference>
<reference evidence="3" key="2">
    <citation type="journal article" date="2023" name="IMA Fungus">
        <title>Comparative genomic study of the Penicillium genus elucidates a diverse pangenome and 15 lateral gene transfer events.</title>
        <authorList>
            <person name="Petersen C."/>
            <person name="Sorensen T."/>
            <person name="Nielsen M.R."/>
            <person name="Sondergaard T.E."/>
            <person name="Sorensen J.L."/>
            <person name="Fitzpatrick D.A."/>
            <person name="Frisvad J.C."/>
            <person name="Nielsen K.L."/>
        </authorList>
    </citation>
    <scope>NUCLEOTIDE SEQUENCE</scope>
    <source>
        <strain evidence="3">IBT 16849</strain>
    </source>
</reference>
<dbReference type="InterPro" id="IPR036249">
    <property type="entry name" value="Thioredoxin-like_sf"/>
</dbReference>
<gene>
    <name evidence="3" type="ORF">N7472_010221</name>
</gene>
<evidence type="ECO:0000256" key="1">
    <source>
        <dbReference type="ARBA" id="ARBA00023002"/>
    </source>
</evidence>
<keyword evidence="1" id="KW-0560">Oxidoreductase</keyword>
<dbReference type="Gene3D" id="3.40.30.20">
    <property type="match status" value="1"/>
</dbReference>
<proteinExistence type="predicted"/>
<dbReference type="Proteomes" id="UP001150879">
    <property type="component" value="Unassembled WGS sequence"/>
</dbReference>
<dbReference type="OrthoDB" id="5325318at2759"/>
<dbReference type="SUPFAM" id="SSF52833">
    <property type="entry name" value="Thioredoxin-like"/>
    <property type="match status" value="1"/>
</dbReference>
<evidence type="ECO:0000313" key="4">
    <source>
        <dbReference type="Proteomes" id="UP001150879"/>
    </source>
</evidence>
<accession>A0A9W9M0U7</accession>
<dbReference type="InterPro" id="IPR012941">
    <property type="entry name" value="Phe_hydrox_C_dim_dom"/>
</dbReference>
<dbReference type="GO" id="GO:0016491">
    <property type="term" value="F:oxidoreductase activity"/>
    <property type="evidence" value="ECO:0007669"/>
    <property type="project" value="UniProtKB-KW"/>
</dbReference>
<sequence>MVTQSAQSEFEIVDLPEILQTSRWTLYVDNVGGPSCTEKWFGDLNQEKIGIAVVRPDGYVGAIDTWDAEQVGVIGEWLQHYLSFMV</sequence>
<protein>
    <recommendedName>
        <fullName evidence="2">Phenol hydroxylase-like C-terminal dimerisation domain-containing protein</fullName>
    </recommendedName>
</protein>
<reference evidence="3" key="1">
    <citation type="submission" date="2022-11" db="EMBL/GenBank/DDBJ databases">
        <authorList>
            <person name="Petersen C."/>
        </authorList>
    </citation>
    <scope>NUCLEOTIDE SEQUENCE</scope>
    <source>
        <strain evidence="3">IBT 16849</strain>
    </source>
</reference>
<organism evidence="3 4">
    <name type="scientific">Penicillium cf. griseofulvum</name>
    <dbReference type="NCBI Taxonomy" id="2972120"/>
    <lineage>
        <taxon>Eukaryota</taxon>
        <taxon>Fungi</taxon>
        <taxon>Dikarya</taxon>
        <taxon>Ascomycota</taxon>
        <taxon>Pezizomycotina</taxon>
        <taxon>Eurotiomycetes</taxon>
        <taxon>Eurotiomycetidae</taxon>
        <taxon>Eurotiales</taxon>
        <taxon>Aspergillaceae</taxon>
        <taxon>Penicillium</taxon>
    </lineage>
</organism>
<name>A0A9W9M0U7_9EURO</name>
<evidence type="ECO:0000313" key="3">
    <source>
        <dbReference type="EMBL" id="KAJ5185381.1"/>
    </source>
</evidence>
<comment type="caution">
    <text evidence="3">The sequence shown here is derived from an EMBL/GenBank/DDBJ whole genome shotgun (WGS) entry which is preliminary data.</text>
</comment>
<evidence type="ECO:0000259" key="2">
    <source>
        <dbReference type="Pfam" id="PF07976"/>
    </source>
</evidence>